<sequence>MTVSYSNLGEFDIRRPDIFNKIQKWIKLPRDSNNQFNSSIREPMDEKAEAFFHSGLRLYREGRQKEALLAWSKSVQIDPGNYIIRKQIWAITHPDKFYSTVVDFDWQRQQMTT</sequence>
<gene>
    <name evidence="1" type="ORF">METZ01_LOCUS235323</name>
</gene>
<reference evidence="1" key="1">
    <citation type="submission" date="2018-05" db="EMBL/GenBank/DDBJ databases">
        <authorList>
            <person name="Lanie J.A."/>
            <person name="Ng W.-L."/>
            <person name="Kazmierczak K.M."/>
            <person name="Andrzejewski T.M."/>
            <person name="Davidsen T.M."/>
            <person name="Wayne K.J."/>
            <person name="Tettelin H."/>
            <person name="Glass J.I."/>
            <person name="Rusch D."/>
            <person name="Podicherti R."/>
            <person name="Tsui H.-C.T."/>
            <person name="Winkler M.E."/>
        </authorList>
    </citation>
    <scope>NUCLEOTIDE SEQUENCE</scope>
</reference>
<proteinExistence type="predicted"/>
<dbReference type="PROSITE" id="PS50005">
    <property type="entry name" value="TPR"/>
    <property type="match status" value="1"/>
</dbReference>
<organism evidence="1">
    <name type="scientific">marine metagenome</name>
    <dbReference type="NCBI Taxonomy" id="408172"/>
    <lineage>
        <taxon>unclassified sequences</taxon>
        <taxon>metagenomes</taxon>
        <taxon>ecological metagenomes</taxon>
    </lineage>
</organism>
<evidence type="ECO:0000313" key="1">
    <source>
        <dbReference type="EMBL" id="SVB82469.1"/>
    </source>
</evidence>
<accession>A0A382H5L4</accession>
<name>A0A382H5L4_9ZZZZ</name>
<dbReference type="EMBL" id="UINC01059255">
    <property type="protein sequence ID" value="SVB82469.1"/>
    <property type="molecule type" value="Genomic_DNA"/>
</dbReference>
<protein>
    <submittedName>
        <fullName evidence="1">Uncharacterized protein</fullName>
    </submittedName>
</protein>
<dbReference type="InterPro" id="IPR019734">
    <property type="entry name" value="TPR_rpt"/>
</dbReference>
<dbReference type="InterPro" id="IPR011990">
    <property type="entry name" value="TPR-like_helical_dom_sf"/>
</dbReference>
<dbReference type="SUPFAM" id="SSF48452">
    <property type="entry name" value="TPR-like"/>
    <property type="match status" value="1"/>
</dbReference>
<dbReference type="AlphaFoldDB" id="A0A382H5L4"/>